<keyword evidence="2" id="KW-1185">Reference proteome</keyword>
<protein>
    <submittedName>
        <fullName evidence="1">Uncharacterized protein</fullName>
    </submittedName>
</protein>
<dbReference type="Proteomes" id="UP000316759">
    <property type="component" value="Unassembled WGS sequence"/>
</dbReference>
<organism evidence="1 2">
    <name type="scientific">Fasciola gigantica</name>
    <name type="common">Giant liver fluke</name>
    <dbReference type="NCBI Taxonomy" id="46835"/>
    <lineage>
        <taxon>Eukaryota</taxon>
        <taxon>Metazoa</taxon>
        <taxon>Spiralia</taxon>
        <taxon>Lophotrochozoa</taxon>
        <taxon>Platyhelminthes</taxon>
        <taxon>Trematoda</taxon>
        <taxon>Digenea</taxon>
        <taxon>Plagiorchiida</taxon>
        <taxon>Echinostomata</taxon>
        <taxon>Echinostomatoidea</taxon>
        <taxon>Fasciolidae</taxon>
        <taxon>Fasciola</taxon>
    </lineage>
</organism>
<reference evidence="1 2" key="1">
    <citation type="submission" date="2019-04" db="EMBL/GenBank/DDBJ databases">
        <title>Annotation for the trematode Fasciola gigantica.</title>
        <authorList>
            <person name="Choi Y.-J."/>
        </authorList>
    </citation>
    <scope>NUCLEOTIDE SEQUENCE [LARGE SCALE GENOMIC DNA]</scope>
    <source>
        <strain evidence="1">Uganda_cow_1</strain>
    </source>
</reference>
<accession>A0A504YIK3</accession>
<dbReference type="EMBL" id="SUNJ01008640">
    <property type="protein sequence ID" value="TPP61074.1"/>
    <property type="molecule type" value="Genomic_DNA"/>
</dbReference>
<sequence length="105" mass="11725">MLSPNQCYREACEIPGDLFGQKHVVARPLLNSLLSAMIPNIDDAELRTKLAITIQSCEVTLPQPEYDVDLNSTERITSVLLRPLQPQWAGLVDEACETSDKRRSS</sequence>
<dbReference type="AlphaFoldDB" id="A0A504YIK3"/>
<comment type="caution">
    <text evidence="1">The sequence shown here is derived from an EMBL/GenBank/DDBJ whole genome shotgun (WGS) entry which is preliminary data.</text>
</comment>
<evidence type="ECO:0000313" key="1">
    <source>
        <dbReference type="EMBL" id="TPP61074.1"/>
    </source>
</evidence>
<evidence type="ECO:0000313" key="2">
    <source>
        <dbReference type="Proteomes" id="UP000316759"/>
    </source>
</evidence>
<gene>
    <name evidence="1" type="ORF">FGIG_00827</name>
</gene>
<proteinExistence type="predicted"/>
<name>A0A504YIK3_FASGI</name>
<dbReference type="OrthoDB" id="10068075at2759"/>